<dbReference type="Proteomes" id="UP001177670">
    <property type="component" value="Unassembled WGS sequence"/>
</dbReference>
<sequence>MRDLAQQVSSYGTVTSSIMENDGLPDLREVIYGGVTCVAVWQPCKSCVRDTGCPATCGQSTREVILRAEKKRAFVFEKVDFENLSSIQGGPFKRGHLNIFVNYDDAKNIFCLTRMVYLKGQ</sequence>
<dbReference type="EMBL" id="JAHYIQ010000002">
    <property type="protein sequence ID" value="KAK1135163.1"/>
    <property type="molecule type" value="Genomic_DNA"/>
</dbReference>
<evidence type="ECO:0000313" key="2">
    <source>
        <dbReference type="Proteomes" id="UP001177670"/>
    </source>
</evidence>
<name>A0AA40KWH7_9HYME</name>
<organism evidence="1 2">
    <name type="scientific">Melipona bicolor</name>
    <dbReference type="NCBI Taxonomy" id="60889"/>
    <lineage>
        <taxon>Eukaryota</taxon>
        <taxon>Metazoa</taxon>
        <taxon>Ecdysozoa</taxon>
        <taxon>Arthropoda</taxon>
        <taxon>Hexapoda</taxon>
        <taxon>Insecta</taxon>
        <taxon>Pterygota</taxon>
        <taxon>Neoptera</taxon>
        <taxon>Endopterygota</taxon>
        <taxon>Hymenoptera</taxon>
        <taxon>Apocrita</taxon>
        <taxon>Aculeata</taxon>
        <taxon>Apoidea</taxon>
        <taxon>Anthophila</taxon>
        <taxon>Apidae</taxon>
        <taxon>Melipona</taxon>
    </lineage>
</organism>
<gene>
    <name evidence="1" type="ORF">K0M31_007935</name>
</gene>
<dbReference type="AlphaFoldDB" id="A0AA40KWH7"/>
<accession>A0AA40KWH7</accession>
<keyword evidence="2" id="KW-1185">Reference proteome</keyword>
<evidence type="ECO:0000313" key="1">
    <source>
        <dbReference type="EMBL" id="KAK1135163.1"/>
    </source>
</evidence>
<protein>
    <submittedName>
        <fullName evidence="1">Uncharacterized protein</fullName>
    </submittedName>
</protein>
<reference evidence="1" key="1">
    <citation type="submission" date="2021-10" db="EMBL/GenBank/DDBJ databases">
        <title>Melipona bicolor Genome sequencing and assembly.</title>
        <authorList>
            <person name="Araujo N.S."/>
            <person name="Arias M.C."/>
        </authorList>
    </citation>
    <scope>NUCLEOTIDE SEQUENCE</scope>
    <source>
        <strain evidence="1">USP_2M_L1-L4_2017</strain>
        <tissue evidence="1">Whole body</tissue>
    </source>
</reference>
<proteinExistence type="predicted"/>
<comment type="caution">
    <text evidence="1">The sequence shown here is derived from an EMBL/GenBank/DDBJ whole genome shotgun (WGS) entry which is preliminary data.</text>
</comment>